<reference evidence="3" key="1">
    <citation type="journal article" date="2021" name="PeerJ">
        <title>Extensive microbial diversity within the chicken gut microbiome revealed by metagenomics and culture.</title>
        <authorList>
            <person name="Gilroy R."/>
            <person name="Ravi A."/>
            <person name="Getino M."/>
            <person name="Pursley I."/>
            <person name="Horton D.L."/>
            <person name="Alikhan N.F."/>
            <person name="Baker D."/>
            <person name="Gharbi K."/>
            <person name="Hall N."/>
            <person name="Watson M."/>
            <person name="Adriaenssens E.M."/>
            <person name="Foster-Nyarko E."/>
            <person name="Jarju S."/>
            <person name="Secka A."/>
            <person name="Antonio M."/>
            <person name="Oren A."/>
            <person name="Chaudhuri R.R."/>
            <person name="La Ragione R."/>
            <person name="Hildebrand F."/>
            <person name="Pallen M.J."/>
        </authorList>
    </citation>
    <scope>NUCLEOTIDE SEQUENCE</scope>
    <source>
        <strain evidence="3">CHK179-28034</strain>
    </source>
</reference>
<evidence type="ECO:0000313" key="4">
    <source>
        <dbReference type="Proteomes" id="UP000824049"/>
    </source>
</evidence>
<dbReference type="Gene3D" id="3.80.10.10">
    <property type="entry name" value="Ribonuclease Inhibitor"/>
    <property type="match status" value="3"/>
</dbReference>
<dbReference type="SUPFAM" id="SSF52058">
    <property type="entry name" value="L domain-like"/>
    <property type="match status" value="1"/>
</dbReference>
<evidence type="ECO:0000313" key="3">
    <source>
        <dbReference type="EMBL" id="HIZ38509.1"/>
    </source>
</evidence>
<dbReference type="InterPro" id="IPR053139">
    <property type="entry name" value="Surface_bspA-like"/>
</dbReference>
<dbReference type="InterPro" id="IPR026906">
    <property type="entry name" value="LRR_5"/>
</dbReference>
<reference evidence="3" key="2">
    <citation type="submission" date="2021-04" db="EMBL/GenBank/DDBJ databases">
        <authorList>
            <person name="Gilroy R."/>
        </authorList>
    </citation>
    <scope>NUCLEOTIDE SEQUENCE</scope>
    <source>
        <strain evidence="3">CHK179-28034</strain>
    </source>
</reference>
<proteinExistence type="predicted"/>
<evidence type="ECO:0000256" key="1">
    <source>
        <dbReference type="SAM" id="MobiDB-lite"/>
    </source>
</evidence>
<gene>
    <name evidence="3" type="ORF">H9968_01080</name>
</gene>
<dbReference type="AlphaFoldDB" id="A0A9D2EJ00"/>
<dbReference type="InterPro" id="IPR032675">
    <property type="entry name" value="LRR_dom_sf"/>
</dbReference>
<dbReference type="EMBL" id="DXBR01000011">
    <property type="protein sequence ID" value="HIZ38509.1"/>
    <property type="molecule type" value="Genomic_DNA"/>
</dbReference>
<dbReference type="Pfam" id="PF13306">
    <property type="entry name" value="LRR_5"/>
    <property type="match status" value="3"/>
</dbReference>
<feature type="region of interest" description="Disordered" evidence="1">
    <location>
        <begin position="455"/>
        <end position="520"/>
    </location>
</feature>
<dbReference type="PANTHER" id="PTHR45661:SF3">
    <property type="entry name" value="IG-LIKE DOMAIN-CONTAINING PROTEIN"/>
    <property type="match status" value="1"/>
</dbReference>
<keyword evidence="2" id="KW-0732">Signal</keyword>
<evidence type="ECO:0000256" key="2">
    <source>
        <dbReference type="SAM" id="SignalP"/>
    </source>
</evidence>
<comment type="caution">
    <text evidence="3">The sequence shown here is derived from an EMBL/GenBank/DDBJ whole genome shotgun (WGS) entry which is preliminary data.</text>
</comment>
<protein>
    <submittedName>
        <fullName evidence="3">Leucine-rich repeat domain-containing protein</fullName>
    </submittedName>
</protein>
<feature type="signal peptide" evidence="2">
    <location>
        <begin position="1"/>
        <end position="22"/>
    </location>
</feature>
<organism evidence="3 4">
    <name type="scientific">Candidatus Anaerobutyricum stercoris</name>
    <dbReference type="NCBI Taxonomy" id="2838457"/>
    <lineage>
        <taxon>Bacteria</taxon>
        <taxon>Bacillati</taxon>
        <taxon>Bacillota</taxon>
        <taxon>Clostridia</taxon>
        <taxon>Lachnospirales</taxon>
        <taxon>Lachnospiraceae</taxon>
        <taxon>Anaerobutyricum</taxon>
    </lineage>
</organism>
<name>A0A9D2EJ00_9FIRM</name>
<feature type="compositionally biased region" description="Low complexity" evidence="1">
    <location>
        <begin position="456"/>
        <end position="492"/>
    </location>
</feature>
<feature type="compositionally biased region" description="Basic residues" evidence="1">
    <location>
        <begin position="507"/>
        <end position="520"/>
    </location>
</feature>
<feature type="non-terminal residue" evidence="3">
    <location>
        <position position="548"/>
    </location>
</feature>
<accession>A0A9D2EJ00</accession>
<sequence>MKQNKWKLLTLCLAFFGLFILAGNDSLDVKAATVTHKENGWTYTITNGTAVVTDYTGSETEVTVPERMTYNGRSYLIRSVGDSCFEDCDGIESVTIPEQITYLGKCAFKNCTSLREVTILSDLDGCSSYSINATSLYHGRDSKTNSVFYNTGSNAPSLTVTFGNGVTYIPSYLFATADENGKRNYCYVTEVNIPDSVKEIGEYAFYNCFALEGITIGDGVTNIDEYSFANCTDLQATEMGTRVNTIGEYAFSGCINLDTLVLNNSLATISSYAFQNCSLKEIVLPTSLKSLEKGAFKNCTFLNDVTIQSNLADCNKSSINTNSIWKYDNSEDYSVFYNTGANAGTFTVTFTNGVTKVPAYLFATGYDEGQNVYCHITDVRIPDSVTEIGDGAFYNCYDLRTLRIGSGIKTIGEKMFTSSPDLTIYGYTNSVAETCASEYGIPFVSVGAVQPTAFENSGNSGSSRNGNTTTSSGSGTSRSGSKKTSSTSGKNSPRSSASLSRPFITKVKNKKKRKVVLKWRKNSSASGYQIQYSKKSSFKNKKTKTIKS</sequence>
<dbReference type="PANTHER" id="PTHR45661">
    <property type="entry name" value="SURFACE ANTIGEN"/>
    <property type="match status" value="1"/>
</dbReference>
<feature type="chain" id="PRO_5039374435" evidence="2">
    <location>
        <begin position="23"/>
        <end position="548"/>
    </location>
</feature>
<dbReference type="Proteomes" id="UP000824049">
    <property type="component" value="Unassembled WGS sequence"/>
</dbReference>